<dbReference type="InterPro" id="IPR002104">
    <property type="entry name" value="Integrase_catalytic"/>
</dbReference>
<dbReference type="InterPro" id="IPR013762">
    <property type="entry name" value="Integrase-like_cat_sf"/>
</dbReference>
<dbReference type="CDD" id="cd01189">
    <property type="entry name" value="INT_ICEBs1_C_like"/>
    <property type="match status" value="1"/>
</dbReference>
<dbReference type="PROSITE" id="PS51900">
    <property type="entry name" value="CB"/>
    <property type="match status" value="1"/>
</dbReference>
<sequence>MASYPTGVENHGGSLRIWFIYQGKRVRESLGVPDTPKNRKMAGELRTSVCYAIKTGNFDYSKQFPDSANVEKFGGKRQPVTLSQLAQKWMSLKELELTKTARIHYLSYIRSVFEVLGEQRYANSITQEDMLQARKMLLNGYQRPRGRDHRPLEGRKATTVNGYIACIRGMFSFAVRNGYMDQNPLDGVSPLKKERPNPDPLTREEYDRVLDMCPSDQMQNMIIFAVNTGMRHGEIYALAWEDIDTVNWTAKIVRGESLANHFTPPKTESGIRTVQLSAPAIEALKRQMPLTRMGKQHEIKVHLRQNGEKRIDLCTFIFSPHLTAMNGRSEDYYTNGSLGSAWRTILRRAGVRHRKAYETRHTFACWALGAGVNPNFVANQMGHSSAQMIYTVYGKWMTENNLDQMAVLNAEFSRNAPPMPHCKTA</sequence>
<evidence type="ECO:0000259" key="6">
    <source>
        <dbReference type="PROSITE" id="PS51900"/>
    </source>
</evidence>
<dbReference type="InterPro" id="IPR057084">
    <property type="entry name" value="Int_N"/>
</dbReference>
<evidence type="ECO:0000259" key="5">
    <source>
        <dbReference type="PROSITE" id="PS51898"/>
    </source>
</evidence>
<dbReference type="PANTHER" id="PTHR30349:SF36">
    <property type="entry name" value="PROPHAGE INTEGRASE INTR-RELATED"/>
    <property type="match status" value="1"/>
</dbReference>
<dbReference type="InterPro" id="IPR050090">
    <property type="entry name" value="Tyrosine_recombinase_XerCD"/>
</dbReference>
<keyword evidence="2 4" id="KW-0238">DNA-binding</keyword>
<dbReference type="Proteomes" id="UP000030853">
    <property type="component" value="Unassembled WGS sequence"/>
</dbReference>
<dbReference type="Gene3D" id="1.10.443.10">
    <property type="entry name" value="Intergrase catalytic core"/>
    <property type="match status" value="1"/>
</dbReference>
<keyword evidence="3" id="KW-0233">DNA recombination</keyword>
<proteinExistence type="predicted"/>
<evidence type="ECO:0000256" key="4">
    <source>
        <dbReference type="PROSITE-ProRule" id="PRU01248"/>
    </source>
</evidence>
<name>A0A0B1R9X8_9GAMM</name>
<dbReference type="GO" id="GO:0003677">
    <property type="term" value="F:DNA binding"/>
    <property type="evidence" value="ECO:0007669"/>
    <property type="project" value="UniProtKB-UniRule"/>
</dbReference>
<dbReference type="EMBL" id="JTJJ01000038">
    <property type="protein sequence ID" value="KHJ68002.1"/>
    <property type="molecule type" value="Genomic_DNA"/>
</dbReference>
<evidence type="ECO:0000313" key="7">
    <source>
        <dbReference type="EMBL" id="KHJ68002.1"/>
    </source>
</evidence>
<dbReference type="PANTHER" id="PTHR30349">
    <property type="entry name" value="PHAGE INTEGRASE-RELATED"/>
    <property type="match status" value="1"/>
</dbReference>
<feature type="domain" description="Core-binding (CB)" evidence="6">
    <location>
        <begin position="80"/>
        <end position="175"/>
    </location>
</feature>
<protein>
    <submittedName>
        <fullName evidence="7">Integrase</fullName>
    </submittedName>
</protein>
<dbReference type="Gene3D" id="1.10.150.130">
    <property type="match status" value="1"/>
</dbReference>
<dbReference type="InterPro" id="IPR010998">
    <property type="entry name" value="Integrase_recombinase_N"/>
</dbReference>
<dbReference type="InterPro" id="IPR044068">
    <property type="entry name" value="CB"/>
</dbReference>
<dbReference type="RefSeq" id="WP_039330995.1">
    <property type="nucleotide sequence ID" value="NZ_JTJJ01000038.1"/>
</dbReference>
<dbReference type="InterPro" id="IPR022000">
    <property type="entry name" value="Min27-like_integrase_DNA_bind"/>
</dbReference>
<feature type="domain" description="Tyr recombinase" evidence="5">
    <location>
        <begin position="196"/>
        <end position="407"/>
    </location>
</feature>
<evidence type="ECO:0000256" key="2">
    <source>
        <dbReference type="ARBA" id="ARBA00023125"/>
    </source>
</evidence>
<reference evidence="7 8" key="1">
    <citation type="submission" date="2014-11" db="EMBL/GenBank/DDBJ databases">
        <title>Genome sequencing of Pantoea rodasii ND03.</title>
        <authorList>
            <person name="Muhamad Yunos N.Y."/>
            <person name="Chan K.-G."/>
        </authorList>
    </citation>
    <scope>NUCLEOTIDE SEQUENCE [LARGE SCALE GENOMIC DNA]</scope>
    <source>
        <strain evidence="7 8">ND03</strain>
    </source>
</reference>
<gene>
    <name evidence="7" type="ORF">QU24_11340</name>
</gene>
<dbReference type="Pfam" id="PF12167">
    <property type="entry name" value="Arm-DNA-bind_2"/>
    <property type="match status" value="1"/>
</dbReference>
<accession>A0A0B1R9X8</accession>
<dbReference type="InterPro" id="IPR011010">
    <property type="entry name" value="DNA_brk_join_enz"/>
</dbReference>
<dbReference type="Pfam" id="PF24624">
    <property type="entry name" value="Int_N"/>
    <property type="match status" value="1"/>
</dbReference>
<evidence type="ECO:0000313" key="8">
    <source>
        <dbReference type="Proteomes" id="UP000030853"/>
    </source>
</evidence>
<comment type="caution">
    <text evidence="7">The sequence shown here is derived from an EMBL/GenBank/DDBJ whole genome shotgun (WGS) entry which is preliminary data.</text>
</comment>
<dbReference type="SUPFAM" id="SSF56349">
    <property type="entry name" value="DNA breaking-rejoining enzymes"/>
    <property type="match status" value="1"/>
</dbReference>
<evidence type="ECO:0000256" key="1">
    <source>
        <dbReference type="ARBA" id="ARBA00022908"/>
    </source>
</evidence>
<keyword evidence="1" id="KW-0229">DNA integration</keyword>
<dbReference type="GO" id="GO:0015074">
    <property type="term" value="P:DNA integration"/>
    <property type="evidence" value="ECO:0007669"/>
    <property type="project" value="UniProtKB-KW"/>
</dbReference>
<dbReference type="GO" id="GO:0006310">
    <property type="term" value="P:DNA recombination"/>
    <property type="evidence" value="ECO:0007669"/>
    <property type="project" value="UniProtKB-KW"/>
</dbReference>
<dbReference type="PROSITE" id="PS51898">
    <property type="entry name" value="TYR_RECOMBINASE"/>
    <property type="match status" value="1"/>
</dbReference>
<evidence type="ECO:0000256" key="3">
    <source>
        <dbReference type="ARBA" id="ARBA00023172"/>
    </source>
</evidence>
<dbReference type="AlphaFoldDB" id="A0A0B1R9X8"/>
<organism evidence="7 8">
    <name type="scientific">Pantoea rodasii</name>
    <dbReference type="NCBI Taxonomy" id="1076549"/>
    <lineage>
        <taxon>Bacteria</taxon>
        <taxon>Pseudomonadati</taxon>
        <taxon>Pseudomonadota</taxon>
        <taxon>Gammaproteobacteria</taxon>
        <taxon>Enterobacterales</taxon>
        <taxon>Erwiniaceae</taxon>
        <taxon>Pantoea</taxon>
    </lineage>
</organism>
<dbReference type="Pfam" id="PF00589">
    <property type="entry name" value="Phage_integrase"/>
    <property type="match status" value="1"/>
</dbReference>